<evidence type="ECO:0000256" key="1">
    <source>
        <dbReference type="SAM" id="MobiDB-lite"/>
    </source>
</evidence>
<reference evidence="2" key="1">
    <citation type="submission" date="2021-01" db="EMBL/GenBank/DDBJ databases">
        <authorList>
            <person name="Corre E."/>
            <person name="Pelletier E."/>
            <person name="Niang G."/>
            <person name="Scheremetjew M."/>
            <person name="Finn R."/>
            <person name="Kale V."/>
            <person name="Holt S."/>
            <person name="Cochrane G."/>
            <person name="Meng A."/>
            <person name="Brown T."/>
            <person name="Cohen L."/>
        </authorList>
    </citation>
    <scope>NUCLEOTIDE SEQUENCE</scope>
    <source>
        <strain evidence="2">PLY182g</strain>
    </source>
</reference>
<sequence>MRVIFLDVDGVIDSHGRKRNHLETGKVDRLVEVVKVTGARIVISSHWRLVKDPLRQLTEALTYLGVEIIGATPVHLPWEPERPLEIAEWLEAYNLGAQQLGRPHVTAFVAVDDRSLLTETGGRELLGRFVQTDKVDGLTRTAADRMIELFREQDWKSQAAALPAVPGLPNKSSLLRLTDQHEPGAFGVPRLVLRPVDEHAAARRALRGLADEPKEPKYTCTDFWPGTVSPDRVAQFGDKSPRPTPWIMVNDKVETGRFFKSTGRTSSGDALVKMRGFLHKISPSKSPGKGSGGRSPGTPGKSPGSKSSEKSPSKQLIAGDSLSASTARMCITACSRVSISEGAKHPTRTGRSLQRANSKHESLSDLCDIGEDEDNDKRTPSRKMAPSVGAPPSKRPWFTTPYEGPATSTPQASGMKRMPRAHSMVNVAQLNKA</sequence>
<organism evidence="2">
    <name type="scientific">Coccolithus braarudii</name>
    <dbReference type="NCBI Taxonomy" id="221442"/>
    <lineage>
        <taxon>Eukaryota</taxon>
        <taxon>Haptista</taxon>
        <taxon>Haptophyta</taxon>
        <taxon>Prymnesiophyceae</taxon>
        <taxon>Coccolithales</taxon>
        <taxon>Coccolithaceae</taxon>
        <taxon>Coccolithus</taxon>
    </lineage>
</organism>
<feature type="region of interest" description="Disordered" evidence="1">
    <location>
        <begin position="342"/>
        <end position="419"/>
    </location>
</feature>
<protein>
    <submittedName>
        <fullName evidence="2">Uncharacterized protein</fullName>
    </submittedName>
</protein>
<name>A0A7S0Q6Z3_9EUKA</name>
<dbReference type="Pfam" id="PF18143">
    <property type="entry name" value="HAD_SAK_2"/>
    <property type="match status" value="1"/>
</dbReference>
<gene>
    <name evidence="2" type="ORF">CPEL01642_LOCUS17965</name>
</gene>
<proteinExistence type="predicted"/>
<evidence type="ECO:0000313" key="2">
    <source>
        <dbReference type="EMBL" id="CAD8614584.1"/>
    </source>
</evidence>
<dbReference type="EMBL" id="HBEY01037741">
    <property type="protein sequence ID" value="CAD8614584.1"/>
    <property type="molecule type" value="Transcribed_RNA"/>
</dbReference>
<feature type="region of interest" description="Disordered" evidence="1">
    <location>
        <begin position="280"/>
        <end position="322"/>
    </location>
</feature>
<dbReference type="AlphaFoldDB" id="A0A7S0Q6Z3"/>
<accession>A0A7S0Q6Z3</accession>
<feature type="compositionally biased region" description="Low complexity" evidence="1">
    <location>
        <begin position="296"/>
        <end position="306"/>
    </location>
</feature>